<evidence type="ECO:0000313" key="1">
    <source>
        <dbReference type="EMBL" id="OXM47967.1"/>
    </source>
</evidence>
<protein>
    <submittedName>
        <fullName evidence="1">Uncharacterized protein</fullName>
    </submittedName>
</protein>
<accession>A0A229RMU8</accession>
<organism evidence="1 2">
    <name type="scientific">Amycolatopsis alba DSM 44262</name>
    <dbReference type="NCBI Taxonomy" id="1125972"/>
    <lineage>
        <taxon>Bacteria</taxon>
        <taxon>Bacillati</taxon>
        <taxon>Actinomycetota</taxon>
        <taxon>Actinomycetes</taxon>
        <taxon>Pseudonocardiales</taxon>
        <taxon>Pseudonocardiaceae</taxon>
        <taxon>Amycolatopsis</taxon>
    </lineage>
</organism>
<evidence type="ECO:0000313" key="2">
    <source>
        <dbReference type="Proteomes" id="UP000215563"/>
    </source>
</evidence>
<proteinExistence type="predicted"/>
<name>A0A229RMU8_AMYAL</name>
<sequence>MTPYPPHLTVEYSWGRDPAGGTHDIQTLLPITTKIGQADLNWYERHDSRNLASFAFGGACG</sequence>
<dbReference type="EMBL" id="NMQU01000068">
    <property type="protein sequence ID" value="OXM47967.1"/>
    <property type="molecule type" value="Genomic_DNA"/>
</dbReference>
<dbReference type="Proteomes" id="UP000215563">
    <property type="component" value="Unassembled WGS sequence"/>
</dbReference>
<gene>
    <name evidence="1" type="ORF">CFP75_22980</name>
</gene>
<comment type="caution">
    <text evidence="1">The sequence shown here is derived from an EMBL/GenBank/DDBJ whole genome shotgun (WGS) entry which is preliminary data.</text>
</comment>
<reference evidence="1 2" key="1">
    <citation type="submission" date="2017-07" db="EMBL/GenBank/DDBJ databases">
        <title>Amycolatopsis alba DSM 44262 Genome sequencing and assembly.</title>
        <authorList>
            <person name="Kaur N."/>
            <person name="Mayilraj S."/>
        </authorList>
    </citation>
    <scope>NUCLEOTIDE SEQUENCE [LARGE SCALE GENOMIC DNA]</scope>
    <source>
        <strain evidence="1 2">DSM 44262</strain>
    </source>
</reference>
<keyword evidence="2" id="KW-1185">Reference proteome</keyword>
<dbReference type="AlphaFoldDB" id="A0A229RMU8"/>